<evidence type="ECO:0000256" key="3">
    <source>
        <dbReference type="ARBA" id="ARBA00004496"/>
    </source>
</evidence>
<feature type="coiled-coil region" evidence="10">
    <location>
        <begin position="169"/>
        <end position="224"/>
    </location>
</feature>
<sequence length="554" mass="64179">MSEVVVLSSGDDSEPEKVVKKEYVEEEKGSKRHLDHSNETAKKRKIVPTCVGQVENKPKEISKSNGSASPLTENHEVVFNEFVDDCLRLDSSSNMKKIIEKKLKKYYSLLVPAYRSSEQFQVFLERKSAEMQRSPSQRFIHLKEVVDELNVHRSDKISVRESKVSDQFVRKLCKAMELLHRKIKKLEEKEVDWEDDNDSTYIQMQRYRERLIKIHAKLQELEGNTSSVFCRRISFSGTQFPKVNRAIEKYVNTKREFPDFKDIHDLLKISYHNENIEISKEKLRREAKSVFLDIGEQLQKLRKNEFWESHRTFLEEENDPADQNEELKIKLDENRKTFQEKIDEVINSFAEEKVKKAQFASEDSNSSETVNKGVNSEDENGEECEGDEECNADSDEEEEEEKEENETVETMDDILGEIDDEEAEDNMESSEAVFLNCCPASPPSLIEEDSDGSHPSQSNPELSTCVTTTEEPNEESELSCAVLEEKLTFHSTPGCSKWDESEKQENKCKQNEINFKNFKQEPDNHEGRSFIRVRSLQSLQAVLTKNVPEEILLD</sequence>
<keyword evidence="8" id="KW-0143">Chaperone</keyword>
<keyword evidence="5" id="KW-0963">Cytoplasm</keyword>
<dbReference type="PANTHER" id="PTHR12766:SF7">
    <property type="entry name" value="DEATH DOMAIN-ASSOCIATED PROTEIN 6"/>
    <property type="match status" value="1"/>
</dbReference>
<evidence type="ECO:0000256" key="1">
    <source>
        <dbReference type="ARBA" id="ARBA00004123"/>
    </source>
</evidence>
<evidence type="ECO:0000256" key="5">
    <source>
        <dbReference type="ARBA" id="ARBA00022490"/>
    </source>
</evidence>
<evidence type="ECO:0000256" key="8">
    <source>
        <dbReference type="ARBA" id="ARBA00023186"/>
    </source>
</evidence>
<feature type="region of interest" description="Disordered" evidence="11">
    <location>
        <begin position="357"/>
        <end position="475"/>
    </location>
</feature>
<dbReference type="InterPro" id="IPR038298">
    <property type="entry name" value="Daxx_N_sf"/>
</dbReference>
<evidence type="ECO:0000313" key="13">
    <source>
        <dbReference type="EMBL" id="KAK7870010.1"/>
    </source>
</evidence>
<name>A0AAN9VRK1_9ORTH</name>
<evidence type="ECO:0000256" key="4">
    <source>
        <dbReference type="ARBA" id="ARBA00022454"/>
    </source>
</evidence>
<protein>
    <recommendedName>
        <fullName evidence="12">Daxx histone-binding domain-containing protein</fullName>
    </recommendedName>
</protein>
<dbReference type="GO" id="GO:0005737">
    <property type="term" value="C:cytoplasm"/>
    <property type="evidence" value="ECO:0007669"/>
    <property type="project" value="UniProtKB-SubCell"/>
</dbReference>
<feature type="region of interest" description="Disordered" evidence="11">
    <location>
        <begin position="1"/>
        <end position="46"/>
    </location>
</feature>
<evidence type="ECO:0000256" key="6">
    <source>
        <dbReference type="ARBA" id="ARBA00022703"/>
    </source>
</evidence>
<reference evidence="13 14" key="1">
    <citation type="submission" date="2024-03" db="EMBL/GenBank/DDBJ databases">
        <title>The genome assembly and annotation of the cricket Gryllus longicercus Weissman &amp; Gray.</title>
        <authorList>
            <person name="Szrajer S."/>
            <person name="Gray D."/>
            <person name="Ylla G."/>
        </authorList>
    </citation>
    <scope>NUCLEOTIDE SEQUENCE [LARGE SCALE GENOMIC DNA]</scope>
    <source>
        <strain evidence="13">DAG 2021-001</strain>
        <tissue evidence="13">Whole body minus gut</tissue>
    </source>
</reference>
<organism evidence="13 14">
    <name type="scientific">Gryllus longicercus</name>
    <dbReference type="NCBI Taxonomy" id="2509291"/>
    <lineage>
        <taxon>Eukaryota</taxon>
        <taxon>Metazoa</taxon>
        <taxon>Ecdysozoa</taxon>
        <taxon>Arthropoda</taxon>
        <taxon>Hexapoda</taxon>
        <taxon>Insecta</taxon>
        <taxon>Pterygota</taxon>
        <taxon>Neoptera</taxon>
        <taxon>Polyneoptera</taxon>
        <taxon>Orthoptera</taxon>
        <taxon>Ensifera</taxon>
        <taxon>Gryllidea</taxon>
        <taxon>Grylloidea</taxon>
        <taxon>Gryllidae</taxon>
        <taxon>Gryllinae</taxon>
        <taxon>Gryllus</taxon>
    </lineage>
</organism>
<dbReference type="Proteomes" id="UP001378592">
    <property type="component" value="Unassembled WGS sequence"/>
</dbReference>
<dbReference type="Pfam" id="PF20920">
    <property type="entry name" value="DAXX_hist_bd"/>
    <property type="match status" value="1"/>
</dbReference>
<proteinExistence type="predicted"/>
<keyword evidence="9" id="KW-0539">Nucleus</keyword>
<dbReference type="InterPro" id="IPR046426">
    <property type="entry name" value="DAXX_histone-bd_sf"/>
</dbReference>
<comment type="caution">
    <text evidence="13">The sequence shown here is derived from an EMBL/GenBank/DDBJ whole genome shotgun (WGS) entry which is preliminary data.</text>
</comment>
<evidence type="ECO:0000256" key="2">
    <source>
        <dbReference type="ARBA" id="ARBA00004286"/>
    </source>
</evidence>
<dbReference type="InterPro" id="IPR046378">
    <property type="entry name" value="DAXX_histone-bd"/>
</dbReference>
<dbReference type="Gene3D" id="1.10.8.810">
    <property type="entry name" value="Daxx helical bundle domain"/>
    <property type="match status" value="1"/>
</dbReference>
<dbReference type="AlphaFoldDB" id="A0AAN9VRK1"/>
<feature type="compositionally biased region" description="Basic and acidic residues" evidence="11">
    <location>
        <begin position="15"/>
        <end position="29"/>
    </location>
</feature>
<dbReference type="GO" id="GO:0042981">
    <property type="term" value="P:regulation of apoptotic process"/>
    <property type="evidence" value="ECO:0007669"/>
    <property type="project" value="TreeGrafter"/>
</dbReference>
<dbReference type="GO" id="GO:0050681">
    <property type="term" value="F:nuclear androgen receptor binding"/>
    <property type="evidence" value="ECO:0007669"/>
    <property type="project" value="TreeGrafter"/>
</dbReference>
<dbReference type="EMBL" id="JAZDUA010000065">
    <property type="protein sequence ID" value="KAK7870010.1"/>
    <property type="molecule type" value="Genomic_DNA"/>
</dbReference>
<dbReference type="GO" id="GO:0006915">
    <property type="term" value="P:apoptotic process"/>
    <property type="evidence" value="ECO:0007669"/>
    <property type="project" value="UniProtKB-KW"/>
</dbReference>
<evidence type="ECO:0000256" key="7">
    <source>
        <dbReference type="ARBA" id="ARBA00023054"/>
    </source>
</evidence>
<dbReference type="GO" id="GO:0003714">
    <property type="term" value="F:transcription corepressor activity"/>
    <property type="evidence" value="ECO:0007669"/>
    <property type="project" value="TreeGrafter"/>
</dbReference>
<gene>
    <name evidence="13" type="ORF">R5R35_011977</name>
</gene>
<dbReference type="Gene3D" id="1.20.58.2170">
    <property type="match status" value="1"/>
</dbReference>
<evidence type="ECO:0000259" key="12">
    <source>
        <dbReference type="Pfam" id="PF20920"/>
    </source>
</evidence>
<evidence type="ECO:0000256" key="9">
    <source>
        <dbReference type="ARBA" id="ARBA00023242"/>
    </source>
</evidence>
<dbReference type="PANTHER" id="PTHR12766">
    <property type="entry name" value="DEATH DOMAIN-ASSOCIATED PROTEIN 6 DAXX"/>
    <property type="match status" value="1"/>
</dbReference>
<keyword evidence="14" id="KW-1185">Reference proteome</keyword>
<feature type="compositionally biased region" description="Acidic residues" evidence="11">
    <location>
        <begin position="376"/>
        <end position="428"/>
    </location>
</feature>
<dbReference type="GO" id="GO:0005694">
    <property type="term" value="C:chromosome"/>
    <property type="evidence" value="ECO:0007669"/>
    <property type="project" value="UniProtKB-SubCell"/>
</dbReference>
<dbReference type="GO" id="GO:0016605">
    <property type="term" value="C:PML body"/>
    <property type="evidence" value="ECO:0007669"/>
    <property type="project" value="TreeGrafter"/>
</dbReference>
<feature type="compositionally biased region" description="Polar residues" evidence="11">
    <location>
        <begin position="453"/>
        <end position="470"/>
    </location>
</feature>
<keyword evidence="6" id="KW-0053">Apoptosis</keyword>
<feature type="domain" description="Daxx histone-binding" evidence="12">
    <location>
        <begin position="273"/>
        <end position="351"/>
    </location>
</feature>
<evidence type="ECO:0000256" key="10">
    <source>
        <dbReference type="SAM" id="Coils"/>
    </source>
</evidence>
<dbReference type="GO" id="GO:0003713">
    <property type="term" value="F:transcription coactivator activity"/>
    <property type="evidence" value="ECO:0007669"/>
    <property type="project" value="TreeGrafter"/>
</dbReference>
<dbReference type="GO" id="GO:0042393">
    <property type="term" value="F:histone binding"/>
    <property type="evidence" value="ECO:0007669"/>
    <property type="project" value="InterPro"/>
</dbReference>
<comment type="subcellular location">
    <subcellularLocation>
        <location evidence="2">Chromosome</location>
    </subcellularLocation>
    <subcellularLocation>
        <location evidence="3">Cytoplasm</location>
    </subcellularLocation>
    <subcellularLocation>
        <location evidence="1">Nucleus</location>
    </subcellularLocation>
</comment>
<feature type="compositionally biased region" description="Polar residues" evidence="11">
    <location>
        <begin position="361"/>
        <end position="374"/>
    </location>
</feature>
<dbReference type="GO" id="GO:0006334">
    <property type="term" value="P:nucleosome assembly"/>
    <property type="evidence" value="ECO:0007669"/>
    <property type="project" value="TreeGrafter"/>
</dbReference>
<evidence type="ECO:0000256" key="11">
    <source>
        <dbReference type="SAM" id="MobiDB-lite"/>
    </source>
</evidence>
<keyword evidence="4" id="KW-0158">Chromosome</keyword>
<evidence type="ECO:0000313" key="14">
    <source>
        <dbReference type="Proteomes" id="UP001378592"/>
    </source>
</evidence>
<accession>A0AAN9VRK1</accession>
<keyword evidence="7 10" id="KW-0175">Coiled coil</keyword>